<dbReference type="EMBL" id="QJUP01000026">
    <property type="protein sequence ID" value="TBU91665.1"/>
    <property type="molecule type" value="Genomic_DNA"/>
</dbReference>
<dbReference type="RefSeq" id="WP_131185392.1">
    <property type="nucleotide sequence ID" value="NZ_QJUO01000027.1"/>
</dbReference>
<reference evidence="1 2" key="1">
    <citation type="submission" date="2018-06" db="EMBL/GenBank/DDBJ databases">
        <title>Three novel Pseudomonas species isolated from symptomatic oak.</title>
        <authorList>
            <person name="Bueno-Gonzalez V."/>
            <person name="Brady C."/>
        </authorList>
    </citation>
    <scope>NUCLEOTIDE SEQUENCE [LARGE SCALE GENOMIC DNA]</scope>
    <source>
        <strain evidence="1 2">P17C</strain>
    </source>
</reference>
<dbReference type="PANTHER" id="PTHR35564:SF4">
    <property type="entry name" value="CYTOPLASMIC PROTEIN"/>
    <property type="match status" value="1"/>
</dbReference>
<dbReference type="NCBIfam" id="TIGR03347">
    <property type="entry name" value="VI_chp_1"/>
    <property type="match status" value="1"/>
</dbReference>
<sequence length="346" mass="38048">MAPASRPAPGSLSQRLRAEPQAFEWLQALLLLQRERPQATPPGQGSQPETEALRLRGTLAAIFEPSQITALHEDAQAPVKGQPAITVETPMFGLGGADGALPYAYQEWLRQQTRQKDHAPAEFFDIFQHRLLSLLYRTLCKHRLALGFQPPSRAALDQPLRALAGLLPFPRRTHGPCPDSLVLARAAAFSGKRRPLAVFAAIIQRQFSVPARCQAYAGAWREIPAASRSRLQRGAGNLRLGHNAVAGYRTWDEQAGFHLQLGPLQAEQARAFLPGGSAHATLAELHAQYLGTDLDCRLELIVRPQSPLHLGHQQGARLGMNTGLRRDAQKAPEQRIRLHLRKTEAG</sequence>
<evidence type="ECO:0000313" key="1">
    <source>
        <dbReference type="EMBL" id="TBU91665.1"/>
    </source>
</evidence>
<gene>
    <name evidence="1" type="primary">tssG</name>
    <name evidence="1" type="ORF">DNJ96_15895</name>
</gene>
<accession>A0A4Q9QZW9</accession>
<proteinExistence type="predicted"/>
<protein>
    <submittedName>
        <fullName evidence="1">Type VI secretion system baseplate subunit TssG</fullName>
    </submittedName>
</protein>
<comment type="caution">
    <text evidence="1">The sequence shown here is derived from an EMBL/GenBank/DDBJ whole genome shotgun (WGS) entry which is preliminary data.</text>
</comment>
<keyword evidence="2" id="KW-1185">Reference proteome</keyword>
<dbReference type="AlphaFoldDB" id="A0A4Q9QZW9"/>
<dbReference type="Proteomes" id="UP000292639">
    <property type="component" value="Unassembled WGS sequence"/>
</dbReference>
<dbReference type="Pfam" id="PF06996">
    <property type="entry name" value="T6SS_TssG"/>
    <property type="match status" value="1"/>
</dbReference>
<organism evidence="1 2">
    <name type="scientific">Stutzerimonas kirkiae</name>
    <dbReference type="NCBI Taxonomy" id="2211392"/>
    <lineage>
        <taxon>Bacteria</taxon>
        <taxon>Pseudomonadati</taxon>
        <taxon>Pseudomonadota</taxon>
        <taxon>Gammaproteobacteria</taxon>
        <taxon>Pseudomonadales</taxon>
        <taxon>Pseudomonadaceae</taxon>
        <taxon>Stutzerimonas</taxon>
    </lineage>
</organism>
<evidence type="ECO:0000313" key="2">
    <source>
        <dbReference type="Proteomes" id="UP000292639"/>
    </source>
</evidence>
<dbReference type="InterPro" id="IPR010732">
    <property type="entry name" value="T6SS_TssG-like"/>
</dbReference>
<dbReference type="PANTHER" id="PTHR35564">
    <property type="match status" value="1"/>
</dbReference>
<name>A0A4Q9QZW9_9GAMM</name>